<reference evidence="3" key="2">
    <citation type="submission" date="2025-08" db="UniProtKB">
        <authorList>
            <consortium name="RefSeq"/>
        </authorList>
    </citation>
    <scope>IDENTIFICATION</scope>
    <source>
        <tissue evidence="3">Whole plant</tissue>
    </source>
</reference>
<dbReference type="Proteomes" id="UP000515211">
    <property type="component" value="Chromosome 1"/>
</dbReference>
<accession>A0A9C6TA34</accession>
<evidence type="ECO:0000313" key="2">
    <source>
        <dbReference type="Proteomes" id="UP000515211"/>
    </source>
</evidence>
<reference evidence="2" key="1">
    <citation type="journal article" date="2016" name="Nat. Genet.">
        <title>The genome sequences of Arachis duranensis and Arachis ipaensis, the diploid ancestors of cultivated peanut.</title>
        <authorList>
            <person name="Bertioli D.J."/>
            <person name="Cannon S.B."/>
            <person name="Froenicke L."/>
            <person name="Huang G."/>
            <person name="Farmer A.D."/>
            <person name="Cannon E.K."/>
            <person name="Liu X."/>
            <person name="Gao D."/>
            <person name="Clevenger J."/>
            <person name="Dash S."/>
            <person name="Ren L."/>
            <person name="Moretzsohn M.C."/>
            <person name="Shirasawa K."/>
            <person name="Huang W."/>
            <person name="Vidigal B."/>
            <person name="Abernathy B."/>
            <person name="Chu Y."/>
            <person name="Niederhuth C.E."/>
            <person name="Umale P."/>
            <person name="Araujo A.C."/>
            <person name="Kozik A."/>
            <person name="Kim K.D."/>
            <person name="Burow M.D."/>
            <person name="Varshney R.K."/>
            <person name="Wang X."/>
            <person name="Zhang X."/>
            <person name="Barkley N."/>
            <person name="Guimaraes P.M."/>
            <person name="Isobe S."/>
            <person name="Guo B."/>
            <person name="Liao B."/>
            <person name="Stalker H.T."/>
            <person name="Schmitz R.J."/>
            <person name="Scheffler B.E."/>
            <person name="Leal-Bertioli S.C."/>
            <person name="Xun X."/>
            <person name="Jackson S.A."/>
            <person name="Michelmore R."/>
            <person name="Ozias-Akins P."/>
        </authorList>
    </citation>
    <scope>NUCLEOTIDE SEQUENCE [LARGE SCALE GENOMIC DNA]</scope>
    <source>
        <strain evidence="2">cv. V14167</strain>
    </source>
</reference>
<proteinExistence type="predicted"/>
<keyword evidence="1" id="KW-0472">Membrane</keyword>
<keyword evidence="2" id="KW-1185">Reference proteome</keyword>
<organism evidence="2 3">
    <name type="scientific">Arachis duranensis</name>
    <name type="common">Wild peanut</name>
    <dbReference type="NCBI Taxonomy" id="130453"/>
    <lineage>
        <taxon>Eukaryota</taxon>
        <taxon>Viridiplantae</taxon>
        <taxon>Streptophyta</taxon>
        <taxon>Embryophyta</taxon>
        <taxon>Tracheophyta</taxon>
        <taxon>Spermatophyta</taxon>
        <taxon>Magnoliopsida</taxon>
        <taxon>eudicotyledons</taxon>
        <taxon>Gunneridae</taxon>
        <taxon>Pentapetalae</taxon>
        <taxon>rosids</taxon>
        <taxon>fabids</taxon>
        <taxon>Fabales</taxon>
        <taxon>Fabaceae</taxon>
        <taxon>Papilionoideae</taxon>
        <taxon>50 kb inversion clade</taxon>
        <taxon>dalbergioids sensu lato</taxon>
        <taxon>Dalbergieae</taxon>
        <taxon>Pterocarpus clade</taxon>
        <taxon>Arachis</taxon>
    </lineage>
</organism>
<dbReference type="GeneID" id="127741525"/>
<dbReference type="RefSeq" id="XP_052110196.1">
    <property type="nucleotide sequence ID" value="XM_052254236.1"/>
</dbReference>
<gene>
    <name evidence="3" type="primary">LOC127741525</name>
</gene>
<dbReference type="KEGG" id="adu:127741525"/>
<keyword evidence="1" id="KW-1133">Transmembrane helix</keyword>
<dbReference type="AlphaFoldDB" id="A0A9C6TA34"/>
<feature type="transmembrane region" description="Helical" evidence="1">
    <location>
        <begin position="90"/>
        <end position="109"/>
    </location>
</feature>
<sequence length="120" mass="13392">MAVSGISSREVGSLHNLVKLVEEGTAILREALPVNPYEEHLLAMLVYHIAKFCSLIASRTPNPSWVTATLLICSTLIAFEAILWVVADHFLCFVTANAILLFIAMICYYKDIHSQRTRQS</sequence>
<evidence type="ECO:0000256" key="1">
    <source>
        <dbReference type="SAM" id="Phobius"/>
    </source>
</evidence>
<evidence type="ECO:0000313" key="3">
    <source>
        <dbReference type="RefSeq" id="XP_052110196.1"/>
    </source>
</evidence>
<name>A0A9C6TA34_ARADU</name>
<keyword evidence="1" id="KW-0812">Transmembrane</keyword>
<feature type="transmembrane region" description="Helical" evidence="1">
    <location>
        <begin position="65"/>
        <end position="84"/>
    </location>
</feature>
<protein>
    <submittedName>
        <fullName evidence="3">Uncharacterized protein LOC127741525</fullName>
    </submittedName>
</protein>